<evidence type="ECO:0000313" key="1">
    <source>
        <dbReference type="EMBL" id="GIY51350.1"/>
    </source>
</evidence>
<dbReference type="EMBL" id="BPLR01012095">
    <property type="protein sequence ID" value="GIY51350.1"/>
    <property type="molecule type" value="Genomic_DNA"/>
</dbReference>
<evidence type="ECO:0000313" key="2">
    <source>
        <dbReference type="Proteomes" id="UP001054945"/>
    </source>
</evidence>
<reference evidence="1 2" key="1">
    <citation type="submission" date="2021-06" db="EMBL/GenBank/DDBJ databases">
        <title>Caerostris extrusa draft genome.</title>
        <authorList>
            <person name="Kono N."/>
            <person name="Arakawa K."/>
        </authorList>
    </citation>
    <scope>NUCLEOTIDE SEQUENCE [LARGE SCALE GENOMIC DNA]</scope>
</reference>
<comment type="caution">
    <text evidence="1">The sequence shown here is derived from an EMBL/GenBank/DDBJ whole genome shotgun (WGS) entry which is preliminary data.</text>
</comment>
<protein>
    <submittedName>
        <fullName evidence="1">Uncharacterized protein</fullName>
    </submittedName>
</protein>
<name>A0AAV4U0Q6_CAEEX</name>
<organism evidence="1 2">
    <name type="scientific">Caerostris extrusa</name>
    <name type="common">Bark spider</name>
    <name type="synonym">Caerostris bankana</name>
    <dbReference type="NCBI Taxonomy" id="172846"/>
    <lineage>
        <taxon>Eukaryota</taxon>
        <taxon>Metazoa</taxon>
        <taxon>Ecdysozoa</taxon>
        <taxon>Arthropoda</taxon>
        <taxon>Chelicerata</taxon>
        <taxon>Arachnida</taxon>
        <taxon>Araneae</taxon>
        <taxon>Araneomorphae</taxon>
        <taxon>Entelegynae</taxon>
        <taxon>Araneoidea</taxon>
        <taxon>Araneidae</taxon>
        <taxon>Caerostris</taxon>
    </lineage>
</organism>
<sequence>MSDSEKLTLNRKLSRLWAMVAIDYDKYVSSFRHTSARFVKVSEHVDLRPILKTELEAKTFSFMGHDGYDIDDYGP</sequence>
<accession>A0AAV4U0Q6</accession>
<keyword evidence="2" id="KW-1185">Reference proteome</keyword>
<dbReference type="AlphaFoldDB" id="A0AAV4U0Q6"/>
<proteinExistence type="predicted"/>
<gene>
    <name evidence="1" type="ORF">CEXT_29001</name>
</gene>
<dbReference type="Proteomes" id="UP001054945">
    <property type="component" value="Unassembled WGS sequence"/>
</dbReference>